<dbReference type="Gene3D" id="3.30.1150.10">
    <property type="match status" value="1"/>
</dbReference>
<dbReference type="GO" id="GO:0055085">
    <property type="term" value="P:transmembrane transport"/>
    <property type="evidence" value="ECO:0007669"/>
    <property type="project" value="InterPro"/>
</dbReference>
<accession>A0A495PZE4</accession>
<keyword evidence="5" id="KW-1185">Reference proteome</keyword>
<dbReference type="Proteomes" id="UP000276282">
    <property type="component" value="Unassembled WGS sequence"/>
</dbReference>
<feature type="transmembrane region" description="Helical" evidence="1">
    <location>
        <begin position="274"/>
        <end position="291"/>
    </location>
</feature>
<feature type="transmembrane region" description="Helical" evidence="1">
    <location>
        <begin position="98"/>
        <end position="116"/>
    </location>
</feature>
<keyword evidence="1" id="KW-0812">Transmembrane</keyword>
<dbReference type="InterPro" id="IPR052173">
    <property type="entry name" value="Beta-lactam_resp_regulator"/>
</dbReference>
<dbReference type="PANTHER" id="PTHR34978:SF3">
    <property type="entry name" value="SLR0241 PROTEIN"/>
    <property type="match status" value="1"/>
</dbReference>
<dbReference type="RefSeq" id="WP_121344642.1">
    <property type="nucleotide sequence ID" value="NZ_RBLG01000001.1"/>
</dbReference>
<organism evidence="4 5">
    <name type="scientific">Gillisia mitskevichiae</name>
    <dbReference type="NCBI Taxonomy" id="270921"/>
    <lineage>
        <taxon>Bacteria</taxon>
        <taxon>Pseudomonadati</taxon>
        <taxon>Bacteroidota</taxon>
        <taxon>Flavobacteriia</taxon>
        <taxon>Flavobacteriales</taxon>
        <taxon>Flavobacteriaceae</taxon>
        <taxon>Gillisia</taxon>
    </lineage>
</organism>
<proteinExistence type="predicted"/>
<keyword evidence="1" id="KW-0472">Membrane</keyword>
<comment type="caution">
    <text evidence="4">The sequence shown here is derived from an EMBL/GenBank/DDBJ whole genome shotgun (WGS) entry which is preliminary data.</text>
</comment>
<feature type="transmembrane region" description="Helical" evidence="1">
    <location>
        <begin position="6"/>
        <end position="23"/>
    </location>
</feature>
<protein>
    <submittedName>
        <fullName evidence="4">Beta-lactamase regulating signal transducer with metallopeptidase domain</fullName>
    </submittedName>
</protein>
<sequence length="483" mass="55110">MQSYIIQVVLFQLLFLVVYEVLLKKETFFSYNRAYLLLTPVLAFLLPIINIEMLSGFVPQESVTSISRFWLPEVNIGGVTQNTQQLPEIVLSKKSHSFNWMTIIYCIGAIVSLGIVGKKLFNLRKLFKFNVISKVKQFNIVEIPSSNVACTFNKTIFLGDELTAIEKEQIVAHELIHVEQKHSYDLVIFEILKIIFWFNPLIYIYQNRIAALHEFIADSNVIKIVEKRSYYEQLLNTAFNTQNISFINQFFNHSLIKKRIVMLQKSKSKTNAKFKYLVILPLMLIMLTIVSCTQEGPEEMAKESSISKQLAEIKQALDEGKELSEVERDQFFSIMEQIVKEESDLPLPPPQYSDKSSSNGIPGSDVPFALIDQVPLFPGCESLSSNEEQKKCMTNKITEFVSENFNTKIGEDLKLTGVNRVVVQFKIDKNGNIVNVRARAPHPSLEEEAKRVINALPKMIPGEQKGKPVGVMYSLPIVFQVHK</sequence>
<dbReference type="CDD" id="cd07341">
    <property type="entry name" value="M56_BlaR1_MecR1_like"/>
    <property type="match status" value="1"/>
</dbReference>
<evidence type="ECO:0000259" key="2">
    <source>
        <dbReference type="Pfam" id="PF03544"/>
    </source>
</evidence>
<evidence type="ECO:0000259" key="3">
    <source>
        <dbReference type="Pfam" id="PF05569"/>
    </source>
</evidence>
<dbReference type="AlphaFoldDB" id="A0A495PZE4"/>
<dbReference type="SUPFAM" id="SSF74653">
    <property type="entry name" value="TolA/TonB C-terminal domain"/>
    <property type="match status" value="1"/>
</dbReference>
<evidence type="ECO:0000313" key="4">
    <source>
        <dbReference type="EMBL" id="RKS55894.1"/>
    </source>
</evidence>
<feature type="domain" description="TonB C-terminal" evidence="2">
    <location>
        <begin position="420"/>
        <end position="480"/>
    </location>
</feature>
<evidence type="ECO:0000313" key="5">
    <source>
        <dbReference type="Proteomes" id="UP000276282"/>
    </source>
</evidence>
<reference evidence="4 5" key="1">
    <citation type="submission" date="2018-10" db="EMBL/GenBank/DDBJ databases">
        <title>Genomic Encyclopedia of Archaeal and Bacterial Type Strains, Phase II (KMG-II): from individual species to whole genera.</title>
        <authorList>
            <person name="Goeker M."/>
        </authorList>
    </citation>
    <scope>NUCLEOTIDE SEQUENCE [LARGE SCALE GENOMIC DNA]</scope>
    <source>
        <strain evidence="4 5">DSM 19839</strain>
    </source>
</reference>
<dbReference type="Pfam" id="PF05569">
    <property type="entry name" value="Peptidase_M56"/>
    <property type="match status" value="1"/>
</dbReference>
<dbReference type="InterPro" id="IPR008756">
    <property type="entry name" value="Peptidase_M56"/>
</dbReference>
<gene>
    <name evidence="4" type="ORF">BC962_0868</name>
</gene>
<dbReference type="PANTHER" id="PTHR34978">
    <property type="entry name" value="POSSIBLE SENSOR-TRANSDUCER PROTEIN BLAR"/>
    <property type="match status" value="1"/>
</dbReference>
<feature type="transmembrane region" description="Helical" evidence="1">
    <location>
        <begin position="35"/>
        <end position="58"/>
    </location>
</feature>
<dbReference type="InterPro" id="IPR037682">
    <property type="entry name" value="TonB_C"/>
</dbReference>
<keyword evidence="1" id="KW-1133">Transmembrane helix</keyword>
<evidence type="ECO:0000256" key="1">
    <source>
        <dbReference type="SAM" id="Phobius"/>
    </source>
</evidence>
<dbReference type="Pfam" id="PF03544">
    <property type="entry name" value="TonB_C"/>
    <property type="match status" value="1"/>
</dbReference>
<feature type="domain" description="Peptidase M56" evidence="3">
    <location>
        <begin position="29"/>
        <end position="263"/>
    </location>
</feature>
<dbReference type="OrthoDB" id="1522859at2"/>
<dbReference type="EMBL" id="RBLG01000001">
    <property type="protein sequence ID" value="RKS55894.1"/>
    <property type="molecule type" value="Genomic_DNA"/>
</dbReference>
<name>A0A495PZE4_9FLAO</name>